<feature type="non-terminal residue" evidence="1">
    <location>
        <position position="42"/>
    </location>
</feature>
<comment type="caution">
    <text evidence="1">The sequence shown here is derived from an EMBL/GenBank/DDBJ whole genome shotgun (WGS) entry which is preliminary data.</text>
</comment>
<keyword evidence="2" id="KW-1185">Reference proteome</keyword>
<proteinExistence type="predicted"/>
<name>A0A9N9ARM3_9GLOM</name>
<gene>
    <name evidence="1" type="ORF">DERYTH_LOCUS4872</name>
</gene>
<organism evidence="1 2">
    <name type="scientific">Dentiscutata erythropus</name>
    <dbReference type="NCBI Taxonomy" id="1348616"/>
    <lineage>
        <taxon>Eukaryota</taxon>
        <taxon>Fungi</taxon>
        <taxon>Fungi incertae sedis</taxon>
        <taxon>Mucoromycota</taxon>
        <taxon>Glomeromycotina</taxon>
        <taxon>Glomeromycetes</taxon>
        <taxon>Diversisporales</taxon>
        <taxon>Gigasporaceae</taxon>
        <taxon>Dentiscutata</taxon>
    </lineage>
</organism>
<evidence type="ECO:0000313" key="2">
    <source>
        <dbReference type="Proteomes" id="UP000789405"/>
    </source>
</evidence>
<accession>A0A9N9ARM3</accession>
<evidence type="ECO:0000313" key="1">
    <source>
        <dbReference type="EMBL" id="CAG8542454.1"/>
    </source>
</evidence>
<reference evidence="1" key="1">
    <citation type="submission" date="2021-06" db="EMBL/GenBank/DDBJ databases">
        <authorList>
            <person name="Kallberg Y."/>
            <person name="Tangrot J."/>
            <person name="Rosling A."/>
        </authorList>
    </citation>
    <scope>NUCLEOTIDE SEQUENCE</scope>
    <source>
        <strain evidence="1">MA453B</strain>
    </source>
</reference>
<dbReference type="Proteomes" id="UP000789405">
    <property type="component" value="Unassembled WGS sequence"/>
</dbReference>
<protein>
    <submittedName>
        <fullName evidence="1">5046_t:CDS:1</fullName>
    </submittedName>
</protein>
<dbReference type="AlphaFoldDB" id="A0A9N9ARM3"/>
<sequence>LGRFIVPGAGPFGLLWERNAFYENPMYGGLGGCGATYVIQLR</sequence>
<dbReference type="EMBL" id="CAJVPY010001935">
    <property type="protein sequence ID" value="CAG8542454.1"/>
    <property type="molecule type" value="Genomic_DNA"/>
</dbReference>